<evidence type="ECO:0000256" key="2">
    <source>
        <dbReference type="SAM" id="MobiDB-lite"/>
    </source>
</evidence>
<sequence length="253" mass="28467">EIKKHSLDMNFVPYTTDHAGHIIPPDVIVQLPLPLEDNDLLAKPRRGRLPSRPPNTFLIFKSAYTRVLQSRGLWDLRMREVTSSAAKAWRIAAPEVKDECRKLASVAKRRHEEVYGPAPPRRRARNRRRQGRRVITEDPVPQASPSSSPSEDFSSSIPAASAQDPAFYYNSLISSISGTGGWSDYEIDLGAQGYITNLYNQCSILKTSSLFWNLRTRVRQQWDDLLNCGVSTGDNGLRDLTIPIRSAWGQGHN</sequence>
<name>A0A9N8V2X0_9GLOM</name>
<dbReference type="AlphaFoldDB" id="A0A9N8V2X0"/>
<feature type="non-terminal residue" evidence="4">
    <location>
        <position position="253"/>
    </location>
</feature>
<evidence type="ECO:0000256" key="1">
    <source>
        <dbReference type="PROSITE-ProRule" id="PRU00267"/>
    </source>
</evidence>
<reference evidence="4" key="1">
    <citation type="submission" date="2021-06" db="EMBL/GenBank/DDBJ databases">
        <authorList>
            <person name="Kallberg Y."/>
            <person name="Tangrot J."/>
            <person name="Rosling A."/>
        </authorList>
    </citation>
    <scope>NUCLEOTIDE SEQUENCE</scope>
    <source>
        <strain evidence="4">CL551</strain>
    </source>
</reference>
<dbReference type="PROSITE" id="PS50118">
    <property type="entry name" value="HMG_BOX_2"/>
    <property type="match status" value="1"/>
</dbReference>
<comment type="caution">
    <text evidence="4">The sequence shown here is derived from an EMBL/GenBank/DDBJ whole genome shotgun (WGS) entry which is preliminary data.</text>
</comment>
<feature type="DNA-binding region" description="HMG box" evidence="1">
    <location>
        <begin position="50"/>
        <end position="119"/>
    </location>
</feature>
<dbReference type="Gene3D" id="1.10.30.10">
    <property type="entry name" value="High mobility group box domain"/>
    <property type="match status" value="1"/>
</dbReference>
<dbReference type="OrthoDB" id="2350136at2759"/>
<dbReference type="EMBL" id="CAJVPV010000045">
    <property type="protein sequence ID" value="CAG8439908.1"/>
    <property type="molecule type" value="Genomic_DNA"/>
</dbReference>
<proteinExistence type="predicted"/>
<protein>
    <submittedName>
        <fullName evidence="4">10130_t:CDS:1</fullName>
    </submittedName>
</protein>
<dbReference type="SUPFAM" id="SSF47095">
    <property type="entry name" value="HMG-box"/>
    <property type="match status" value="1"/>
</dbReference>
<dbReference type="GO" id="GO:0003677">
    <property type="term" value="F:DNA binding"/>
    <property type="evidence" value="ECO:0007669"/>
    <property type="project" value="UniProtKB-UniRule"/>
</dbReference>
<dbReference type="InterPro" id="IPR009071">
    <property type="entry name" value="HMG_box_dom"/>
</dbReference>
<dbReference type="InterPro" id="IPR036910">
    <property type="entry name" value="HMG_box_dom_sf"/>
</dbReference>
<accession>A0A9N8V2X0</accession>
<feature type="domain" description="HMG box" evidence="3">
    <location>
        <begin position="50"/>
        <end position="119"/>
    </location>
</feature>
<evidence type="ECO:0000259" key="3">
    <source>
        <dbReference type="PROSITE" id="PS50118"/>
    </source>
</evidence>
<dbReference type="GO" id="GO:0005634">
    <property type="term" value="C:nucleus"/>
    <property type="evidence" value="ECO:0007669"/>
    <property type="project" value="UniProtKB-UniRule"/>
</dbReference>
<keyword evidence="5" id="KW-1185">Reference proteome</keyword>
<evidence type="ECO:0000313" key="5">
    <source>
        <dbReference type="Proteomes" id="UP000789342"/>
    </source>
</evidence>
<organism evidence="4 5">
    <name type="scientific">Acaulospora morrowiae</name>
    <dbReference type="NCBI Taxonomy" id="94023"/>
    <lineage>
        <taxon>Eukaryota</taxon>
        <taxon>Fungi</taxon>
        <taxon>Fungi incertae sedis</taxon>
        <taxon>Mucoromycota</taxon>
        <taxon>Glomeromycotina</taxon>
        <taxon>Glomeromycetes</taxon>
        <taxon>Diversisporales</taxon>
        <taxon>Acaulosporaceae</taxon>
        <taxon>Acaulospora</taxon>
    </lineage>
</organism>
<evidence type="ECO:0000313" key="4">
    <source>
        <dbReference type="EMBL" id="CAG8439908.1"/>
    </source>
</evidence>
<feature type="compositionally biased region" description="Low complexity" evidence="2">
    <location>
        <begin position="139"/>
        <end position="157"/>
    </location>
</feature>
<keyword evidence="1" id="KW-0539">Nucleus</keyword>
<feature type="compositionally biased region" description="Basic residues" evidence="2">
    <location>
        <begin position="120"/>
        <end position="132"/>
    </location>
</feature>
<dbReference type="Proteomes" id="UP000789342">
    <property type="component" value="Unassembled WGS sequence"/>
</dbReference>
<keyword evidence="1" id="KW-0238">DNA-binding</keyword>
<feature type="region of interest" description="Disordered" evidence="2">
    <location>
        <begin position="109"/>
        <end position="157"/>
    </location>
</feature>
<gene>
    <name evidence="4" type="ORF">AMORRO_LOCUS200</name>
</gene>